<keyword evidence="5" id="KW-0156">Chromatin regulator</keyword>
<evidence type="ECO:0000256" key="8">
    <source>
        <dbReference type="PIRSR" id="PIRSR037913-2"/>
    </source>
</evidence>
<feature type="binding site" evidence="9">
    <location>
        <position position="311"/>
    </location>
    <ligand>
        <name>a divalent metal cation</name>
        <dbReference type="ChEBI" id="CHEBI:60240"/>
    </ligand>
</feature>
<evidence type="ECO:0000256" key="6">
    <source>
        <dbReference type="ARBA" id="ARBA00048287"/>
    </source>
</evidence>
<dbReference type="PANTHER" id="PTHR10625">
    <property type="entry name" value="HISTONE DEACETYLASE HDAC1-RELATED"/>
    <property type="match status" value="1"/>
</dbReference>
<comment type="similarity">
    <text evidence="2">Belongs to the histone deacetylase family. HD type 1 subfamily.</text>
</comment>
<dbReference type="InterPro" id="IPR023696">
    <property type="entry name" value="Ureohydrolase_dom_sf"/>
</dbReference>
<accession>A0A426ZHU2</accession>
<dbReference type="InterPro" id="IPR023801">
    <property type="entry name" value="His_deacetylse_dom"/>
</dbReference>
<evidence type="ECO:0000313" key="12">
    <source>
        <dbReference type="EMBL" id="RRT63566.1"/>
    </source>
</evidence>
<comment type="caution">
    <text evidence="12">The sequence shown here is derived from an EMBL/GenBank/DDBJ whole genome shotgun (WGS) entry which is preliminary data.</text>
</comment>
<dbReference type="Proteomes" id="UP000287651">
    <property type="component" value="Unassembled WGS sequence"/>
</dbReference>
<evidence type="ECO:0000256" key="10">
    <source>
        <dbReference type="SAM" id="MobiDB-lite"/>
    </source>
</evidence>
<dbReference type="PIRSF" id="PIRSF037913">
    <property type="entry name" value="His_deacetylse_1"/>
    <property type="match status" value="1"/>
</dbReference>
<comment type="cofactor">
    <cofactor evidence="1">
        <name>Zn(2+)</name>
        <dbReference type="ChEBI" id="CHEBI:29105"/>
    </cofactor>
</comment>
<evidence type="ECO:0000259" key="11">
    <source>
        <dbReference type="Pfam" id="PF00850"/>
    </source>
</evidence>
<evidence type="ECO:0000256" key="7">
    <source>
        <dbReference type="PIRSR" id="PIRSR037913-1"/>
    </source>
</evidence>
<dbReference type="PRINTS" id="PR01270">
    <property type="entry name" value="HDASUPER"/>
</dbReference>
<sequence length="363" mass="40552">PKLVGDSMDGAGGGNSLPSTSGSDAVKRRVSYFYDPDVGNYYYGLGHPMKPHRIRMTHVLLEKYGLLDRMKVICPQLARDRDLCAFHAGDYVAFLQSAKPETLTNPFVARRFNITDDCPVFYRLFEFCQTYTGASIDAAKELNCSNADIVINWSGGLHHAKRSEASGFCYVNDIVLAILKLLENHDVSPLLCTLYLSSSVFHYLLLICSFLICLQRVLYVDIDIHHGDGVEEAFFTTDRVMTVSFHKFGEYFPGTGHILDDGYGKGKYYAVNVPLNDGIDDESYHYLFKPIIAKVMEVFNPDAVVLQCGADSLSGDRLGCFNLSVKGHAECVRYLRSFNVPLMLLGGGGYTLRNVARCWCYEV</sequence>
<proteinExistence type="inferred from homology"/>
<name>A0A426ZHU2_ENSVE</name>
<dbReference type="CDD" id="cd09991">
    <property type="entry name" value="HDAC_classI"/>
    <property type="match status" value="1"/>
</dbReference>
<feature type="domain" description="Histone deacetylase" evidence="11">
    <location>
        <begin position="47"/>
        <end position="187"/>
    </location>
</feature>
<feature type="binding site" evidence="8">
    <location>
        <position position="117"/>
    </location>
    <ligand>
        <name>substrate</name>
    </ligand>
</feature>
<dbReference type="SUPFAM" id="SSF52768">
    <property type="entry name" value="Arginase/deacetylase"/>
    <property type="match status" value="1"/>
</dbReference>
<feature type="binding site" evidence="9">
    <location>
        <position position="225"/>
    </location>
    <ligand>
        <name>a divalent metal cation</name>
        <dbReference type="ChEBI" id="CHEBI:60240"/>
    </ligand>
</feature>
<dbReference type="InterPro" id="IPR000286">
    <property type="entry name" value="HDACs"/>
</dbReference>
<dbReference type="PRINTS" id="PR01271">
    <property type="entry name" value="HISDACETLASE"/>
</dbReference>
<feature type="binding site" evidence="8">
    <location>
        <position position="167"/>
    </location>
    <ligand>
        <name>substrate</name>
    </ligand>
</feature>
<feature type="binding site" evidence="9">
    <location>
        <position position="223"/>
    </location>
    <ligand>
        <name>a divalent metal cation</name>
        <dbReference type="ChEBI" id="CHEBI:60240"/>
    </ligand>
</feature>
<dbReference type="Gene3D" id="3.40.800.20">
    <property type="entry name" value="Histone deacetylase domain"/>
    <property type="match status" value="1"/>
</dbReference>
<dbReference type="Pfam" id="PF00850">
    <property type="entry name" value="Hist_deacetyl"/>
    <property type="match status" value="2"/>
</dbReference>
<dbReference type="InterPro" id="IPR003084">
    <property type="entry name" value="HDAC_I/II"/>
</dbReference>
<keyword evidence="4" id="KW-0378">Hydrolase</keyword>
<evidence type="ECO:0000256" key="9">
    <source>
        <dbReference type="PIRSR" id="PIRSR037913-3"/>
    </source>
</evidence>
<dbReference type="EMBL" id="AMZH03006549">
    <property type="protein sequence ID" value="RRT63566.1"/>
    <property type="molecule type" value="Genomic_DNA"/>
</dbReference>
<feature type="region of interest" description="Disordered" evidence="10">
    <location>
        <begin position="1"/>
        <end position="23"/>
    </location>
</feature>
<evidence type="ECO:0000256" key="3">
    <source>
        <dbReference type="ARBA" id="ARBA00012111"/>
    </source>
</evidence>
<evidence type="ECO:0000256" key="2">
    <source>
        <dbReference type="ARBA" id="ARBA00006457"/>
    </source>
</evidence>
<dbReference type="GO" id="GO:0005634">
    <property type="term" value="C:nucleus"/>
    <property type="evidence" value="ECO:0007669"/>
    <property type="project" value="TreeGrafter"/>
</dbReference>
<keyword evidence="9" id="KW-0479">Metal-binding</keyword>
<dbReference type="GO" id="GO:0040029">
    <property type="term" value="P:epigenetic regulation of gene expression"/>
    <property type="evidence" value="ECO:0007669"/>
    <property type="project" value="TreeGrafter"/>
</dbReference>
<feature type="binding site" evidence="8">
    <location>
        <position position="350"/>
    </location>
    <ligand>
        <name>substrate</name>
    </ligand>
</feature>
<dbReference type="InterPro" id="IPR037138">
    <property type="entry name" value="His_deacetylse_dom_sf"/>
</dbReference>
<dbReference type="EC" id="3.5.1.98" evidence="3"/>
<dbReference type="PANTHER" id="PTHR10625:SF22">
    <property type="entry name" value="HISTONE DEACETYLASE 2"/>
    <property type="match status" value="1"/>
</dbReference>
<dbReference type="GO" id="GO:0046872">
    <property type="term" value="F:metal ion binding"/>
    <property type="evidence" value="ECO:0007669"/>
    <property type="project" value="UniProtKB-KW"/>
</dbReference>
<protein>
    <recommendedName>
        <fullName evidence="3">histone deacetylase</fullName>
        <ecNumber evidence="3">3.5.1.98</ecNumber>
    </recommendedName>
</protein>
<feature type="non-terminal residue" evidence="12">
    <location>
        <position position="1"/>
    </location>
</feature>
<feature type="active site" description="Proton acceptor" evidence="7">
    <location>
        <position position="159"/>
    </location>
</feature>
<evidence type="ECO:0000256" key="1">
    <source>
        <dbReference type="ARBA" id="ARBA00001947"/>
    </source>
</evidence>
<organism evidence="12 13">
    <name type="scientific">Ensete ventricosum</name>
    <name type="common">Abyssinian banana</name>
    <name type="synonym">Musa ensete</name>
    <dbReference type="NCBI Taxonomy" id="4639"/>
    <lineage>
        <taxon>Eukaryota</taxon>
        <taxon>Viridiplantae</taxon>
        <taxon>Streptophyta</taxon>
        <taxon>Embryophyta</taxon>
        <taxon>Tracheophyta</taxon>
        <taxon>Spermatophyta</taxon>
        <taxon>Magnoliopsida</taxon>
        <taxon>Liliopsida</taxon>
        <taxon>Zingiberales</taxon>
        <taxon>Musaceae</taxon>
        <taxon>Ensete</taxon>
    </lineage>
</organism>
<reference evidence="12 13" key="1">
    <citation type="journal article" date="2014" name="Agronomy (Basel)">
        <title>A Draft Genome Sequence for Ensete ventricosum, the Drought-Tolerant Tree Against Hunger.</title>
        <authorList>
            <person name="Harrison J."/>
            <person name="Moore K.A."/>
            <person name="Paszkiewicz K."/>
            <person name="Jones T."/>
            <person name="Grant M."/>
            <person name="Ambacheew D."/>
            <person name="Muzemil S."/>
            <person name="Studholme D.J."/>
        </authorList>
    </citation>
    <scope>NUCLEOTIDE SEQUENCE [LARGE SCALE GENOMIC DNA]</scope>
</reference>
<feature type="domain" description="Histone deacetylase" evidence="11">
    <location>
        <begin position="214"/>
        <end position="362"/>
    </location>
</feature>
<dbReference type="AlphaFoldDB" id="A0A426ZHU2"/>
<dbReference type="GO" id="GO:0141221">
    <property type="term" value="F:histone deacetylase activity, hydrolytic mechanism"/>
    <property type="evidence" value="ECO:0007669"/>
    <property type="project" value="UniProtKB-EC"/>
</dbReference>
<gene>
    <name evidence="12" type="ORF">B296_00003728</name>
</gene>
<evidence type="ECO:0000256" key="4">
    <source>
        <dbReference type="ARBA" id="ARBA00022801"/>
    </source>
</evidence>
<evidence type="ECO:0000256" key="5">
    <source>
        <dbReference type="ARBA" id="ARBA00022853"/>
    </source>
</evidence>
<comment type="catalytic activity">
    <reaction evidence="6">
        <text>N(6)-acetyl-L-lysyl-[histone] + H2O = L-lysyl-[histone] + acetate</text>
        <dbReference type="Rhea" id="RHEA:58196"/>
        <dbReference type="Rhea" id="RHEA-COMP:9845"/>
        <dbReference type="Rhea" id="RHEA-COMP:11338"/>
        <dbReference type="ChEBI" id="CHEBI:15377"/>
        <dbReference type="ChEBI" id="CHEBI:29969"/>
        <dbReference type="ChEBI" id="CHEBI:30089"/>
        <dbReference type="ChEBI" id="CHEBI:61930"/>
        <dbReference type="EC" id="3.5.1.98"/>
    </reaction>
</comment>
<evidence type="ECO:0000313" key="13">
    <source>
        <dbReference type="Proteomes" id="UP000287651"/>
    </source>
</evidence>